<accession>A0A2S3R1X5</accession>
<name>A0A2S3R1X5_VIBVL</name>
<dbReference type="EMBL" id="PDGH01000101">
    <property type="protein sequence ID" value="POB47092.1"/>
    <property type="molecule type" value="Genomic_DNA"/>
</dbReference>
<organism evidence="1 2">
    <name type="scientific">Vibrio vulnificus</name>
    <dbReference type="NCBI Taxonomy" id="672"/>
    <lineage>
        <taxon>Bacteria</taxon>
        <taxon>Pseudomonadati</taxon>
        <taxon>Pseudomonadota</taxon>
        <taxon>Gammaproteobacteria</taxon>
        <taxon>Vibrionales</taxon>
        <taxon>Vibrionaceae</taxon>
        <taxon>Vibrio</taxon>
    </lineage>
</organism>
<dbReference type="AlphaFoldDB" id="A0A2S3R1X5"/>
<reference evidence="1 2" key="1">
    <citation type="journal article" date="2018" name="Front. Microbiol.">
        <title>Phylogeny of Vibrio vulnificus from the Analysis of the Core-Genome: Implications for Intra-Species Taxonomy.</title>
        <authorList>
            <person name="Roig F.J."/>
            <person name="Gonzalez-Candelas F."/>
            <person name="Sanjuan E."/>
            <person name="Fouz B."/>
            <person name="Feil E.J."/>
            <person name="Llorens C."/>
            <person name="Baker-Austin C."/>
            <person name="Oliver J.D."/>
            <person name="Danin-Poleg Y."/>
            <person name="Gibas C.J."/>
            <person name="Kashi Y."/>
            <person name="Gulig P.A."/>
            <person name="Morrison S.S."/>
            <person name="Amaro C."/>
        </authorList>
    </citation>
    <scope>NUCLEOTIDE SEQUENCE [LARGE SCALE GENOMIC DNA]</scope>
    <source>
        <strain evidence="1 2">CECT4608</strain>
    </source>
</reference>
<gene>
    <name evidence="1" type="ORF">CRN52_13520</name>
</gene>
<comment type="caution">
    <text evidence="1">The sequence shown here is derived from an EMBL/GenBank/DDBJ whole genome shotgun (WGS) entry which is preliminary data.</text>
</comment>
<proteinExistence type="predicted"/>
<protein>
    <submittedName>
        <fullName evidence="1">Uncharacterized protein</fullName>
    </submittedName>
</protein>
<evidence type="ECO:0000313" key="2">
    <source>
        <dbReference type="Proteomes" id="UP000237466"/>
    </source>
</evidence>
<evidence type="ECO:0000313" key="1">
    <source>
        <dbReference type="EMBL" id="POB47092.1"/>
    </source>
</evidence>
<dbReference type="RefSeq" id="WP_103200549.1">
    <property type="nucleotide sequence ID" value="NZ_PDGH01000101.1"/>
</dbReference>
<dbReference type="Proteomes" id="UP000237466">
    <property type="component" value="Unassembled WGS sequence"/>
</dbReference>
<sequence>MESRLSLQSQTNSDDITPEYALFNPIELDHLIEKAKAILDWGDTSIKYIAIVQDVECDFIDGDGDVNNDRYPQWSPSVLHVNQYGVNIVFEHHDSGHELFFEYAPKHKAALHVKADCPNCEDYLEFESAPGMFIRNKYLCRNCGCDLSIPEYQSLQRKQLTEKH</sequence>